<keyword evidence="2" id="KW-0813">Transport</keyword>
<dbReference type="InterPro" id="IPR046342">
    <property type="entry name" value="CBS_dom_sf"/>
</dbReference>
<protein>
    <submittedName>
        <fullName evidence="6">CBS domain-containing protein</fullName>
    </submittedName>
</protein>
<evidence type="ECO:0000313" key="6">
    <source>
        <dbReference type="WBParaSite" id="Hba_12413"/>
    </source>
</evidence>
<dbReference type="CDD" id="cd04590">
    <property type="entry name" value="CBS_pair_CorC_HlyC_assoc"/>
    <property type="match status" value="1"/>
</dbReference>
<evidence type="ECO:0000259" key="4">
    <source>
        <dbReference type="Pfam" id="PF00571"/>
    </source>
</evidence>
<dbReference type="GO" id="GO:0022857">
    <property type="term" value="F:transmembrane transporter activity"/>
    <property type="evidence" value="ECO:0007669"/>
    <property type="project" value="TreeGrafter"/>
</dbReference>
<dbReference type="Proteomes" id="UP000095283">
    <property type="component" value="Unplaced"/>
</dbReference>
<keyword evidence="5" id="KW-1185">Reference proteome</keyword>
<dbReference type="SUPFAM" id="SSF54631">
    <property type="entry name" value="CBS-domain pair"/>
    <property type="match status" value="1"/>
</dbReference>
<dbReference type="GO" id="GO:0010960">
    <property type="term" value="P:magnesium ion homeostasis"/>
    <property type="evidence" value="ECO:0007669"/>
    <property type="project" value="InterPro"/>
</dbReference>
<dbReference type="InterPro" id="IPR045095">
    <property type="entry name" value="ACDP"/>
</dbReference>
<dbReference type="InterPro" id="IPR044751">
    <property type="entry name" value="Ion_transp-like_CBS"/>
</dbReference>
<dbReference type="InterPro" id="IPR000644">
    <property type="entry name" value="CBS_dom"/>
</dbReference>
<keyword evidence="2" id="KW-0406">Ion transport</keyword>
<accession>A0A1I7X4M6</accession>
<dbReference type="AlphaFoldDB" id="A0A1I7X4M6"/>
<evidence type="ECO:0000256" key="3">
    <source>
        <dbReference type="SAM" id="MobiDB-lite"/>
    </source>
</evidence>
<feature type="domain" description="CBS" evidence="4">
    <location>
        <begin position="80"/>
        <end position="138"/>
    </location>
</feature>
<name>A0A1I7X4M6_HETBA</name>
<sequence length="308" mass="34817">MIPDTTVLNAKTIAEIVKMGYTRIPVFSEGDKNNVTDILFVKVQSHNVRLNINNLNISKDLALLDPDDNFTVKTVCGYHKHPVKFVFNDTPLSVLLEAFKKGEGHLAMVKKLVGAEDHDPSYELVGVVTLEDIVEEILQAYDRANGKCRFTWTYVWKTSRIKLHGKEPQFDAEFESVIRIQNRSFQCKLQSIVHSIRFVTTNPERYCRFLLSHTTKIIFRRDDLSNEGNGSRSPSPSRRKNTLASLSNYRESAPIQDPSALLVPISTRQIASEAKEAVKALNSKENGSTHDEEEEMSLLLNGKEPEKA</sequence>
<reference evidence="6" key="1">
    <citation type="submission" date="2016-11" db="UniProtKB">
        <authorList>
            <consortium name="WormBaseParasite"/>
        </authorList>
    </citation>
    <scope>IDENTIFICATION</scope>
</reference>
<dbReference type="Pfam" id="PF00571">
    <property type="entry name" value="CBS"/>
    <property type="match status" value="1"/>
</dbReference>
<keyword evidence="1" id="KW-0677">Repeat</keyword>
<dbReference type="GO" id="GO:0006811">
    <property type="term" value="P:monoatomic ion transport"/>
    <property type="evidence" value="ECO:0007669"/>
    <property type="project" value="UniProtKB-KW"/>
</dbReference>
<evidence type="ECO:0000256" key="2">
    <source>
        <dbReference type="ARBA" id="ARBA00023065"/>
    </source>
</evidence>
<evidence type="ECO:0000256" key="1">
    <source>
        <dbReference type="ARBA" id="ARBA00022737"/>
    </source>
</evidence>
<dbReference type="PANTHER" id="PTHR12064">
    <property type="entry name" value="METAL TRANSPORTER CNNM"/>
    <property type="match status" value="1"/>
</dbReference>
<proteinExistence type="predicted"/>
<dbReference type="PANTHER" id="PTHR12064:SF94">
    <property type="entry name" value="UNEXTENDED PROTEIN"/>
    <property type="match status" value="1"/>
</dbReference>
<feature type="region of interest" description="Disordered" evidence="3">
    <location>
        <begin position="276"/>
        <end position="308"/>
    </location>
</feature>
<dbReference type="WBParaSite" id="Hba_12413">
    <property type="protein sequence ID" value="Hba_12413"/>
    <property type="gene ID" value="Hba_12413"/>
</dbReference>
<organism evidence="5 6">
    <name type="scientific">Heterorhabditis bacteriophora</name>
    <name type="common">Entomopathogenic nematode worm</name>
    <dbReference type="NCBI Taxonomy" id="37862"/>
    <lineage>
        <taxon>Eukaryota</taxon>
        <taxon>Metazoa</taxon>
        <taxon>Ecdysozoa</taxon>
        <taxon>Nematoda</taxon>
        <taxon>Chromadorea</taxon>
        <taxon>Rhabditida</taxon>
        <taxon>Rhabditina</taxon>
        <taxon>Rhabditomorpha</taxon>
        <taxon>Strongyloidea</taxon>
        <taxon>Heterorhabditidae</taxon>
        <taxon>Heterorhabditis</taxon>
    </lineage>
</organism>
<dbReference type="GO" id="GO:0005886">
    <property type="term" value="C:plasma membrane"/>
    <property type="evidence" value="ECO:0007669"/>
    <property type="project" value="TreeGrafter"/>
</dbReference>
<dbReference type="Gene3D" id="3.10.580.10">
    <property type="entry name" value="CBS-domain"/>
    <property type="match status" value="1"/>
</dbReference>
<evidence type="ECO:0000313" key="5">
    <source>
        <dbReference type="Proteomes" id="UP000095283"/>
    </source>
</evidence>